<comment type="subunit">
    <text evidence="6">Monomer.</text>
</comment>
<dbReference type="Pfam" id="PF07650">
    <property type="entry name" value="KH_2"/>
    <property type="match status" value="1"/>
</dbReference>
<evidence type="ECO:0000256" key="4">
    <source>
        <dbReference type="ARBA" id="ARBA00022884"/>
    </source>
</evidence>
<feature type="binding site" evidence="6">
    <location>
        <begin position="119"/>
        <end position="122"/>
    </location>
    <ligand>
        <name>GTP</name>
        <dbReference type="ChEBI" id="CHEBI:37565"/>
    </ligand>
</feature>
<reference evidence="12" key="1">
    <citation type="submission" date="2016-11" db="EMBL/GenBank/DDBJ databases">
        <title>Genome sequence of Candidatus Phytoplasma solani strain SA-1.</title>
        <authorList>
            <person name="Haryono M."/>
            <person name="Samarzija I."/>
            <person name="Seruga Music M."/>
            <person name="Hogenhout S."/>
            <person name="Kuo C.-H."/>
        </authorList>
    </citation>
    <scope>NUCLEOTIDE SEQUENCE [LARGE SCALE GENOMIC DNA]</scope>
    <source>
        <strain evidence="12">SA-1</strain>
    </source>
</reference>
<evidence type="ECO:0000313" key="11">
    <source>
        <dbReference type="EMBL" id="RMI87810.1"/>
    </source>
</evidence>
<keyword evidence="4 6" id="KW-0694">RNA-binding</keyword>
<dbReference type="Proteomes" id="UP000283896">
    <property type="component" value="Unassembled WGS sequence"/>
</dbReference>
<comment type="function">
    <text evidence="6">An essential GTPase that binds both GDP and GTP, with rapid nucleotide exchange. Plays a role in 16S rRNA processing and 30S ribosomal subunit biogenesis and possibly also in cell cycle regulation and energy metabolism.</text>
</comment>
<dbReference type="PROSITE" id="PS51713">
    <property type="entry name" value="G_ERA"/>
    <property type="match status" value="1"/>
</dbReference>
<feature type="region of interest" description="G3" evidence="7">
    <location>
        <begin position="59"/>
        <end position="62"/>
    </location>
</feature>
<dbReference type="GO" id="GO:0005886">
    <property type="term" value="C:plasma membrane"/>
    <property type="evidence" value="ECO:0007669"/>
    <property type="project" value="UniProtKB-SubCell"/>
</dbReference>
<dbReference type="PANTHER" id="PTHR42698">
    <property type="entry name" value="GTPASE ERA"/>
    <property type="match status" value="1"/>
</dbReference>
<dbReference type="InterPro" id="IPR030388">
    <property type="entry name" value="G_ERA_dom"/>
</dbReference>
<gene>
    <name evidence="6 11" type="primary">era</name>
    <name evidence="11" type="ORF">PSSA1_v1c5790</name>
</gene>
<feature type="domain" description="KH type-2" evidence="9">
    <location>
        <begin position="201"/>
        <end position="278"/>
    </location>
</feature>
<dbReference type="KEGG" id="psol:S284_01950"/>
<keyword evidence="6" id="KW-0472">Membrane</keyword>
<evidence type="ECO:0000256" key="8">
    <source>
        <dbReference type="RuleBase" id="RU003761"/>
    </source>
</evidence>
<feature type="region of interest" description="G2" evidence="7">
    <location>
        <begin position="38"/>
        <end position="42"/>
    </location>
</feature>
<dbReference type="GO" id="GO:0070181">
    <property type="term" value="F:small ribosomal subunit rRNA binding"/>
    <property type="evidence" value="ECO:0007669"/>
    <property type="project" value="UniProtKB-UniRule"/>
</dbReference>
<feature type="binding site" evidence="6">
    <location>
        <begin position="59"/>
        <end position="63"/>
    </location>
    <ligand>
        <name>GTP</name>
        <dbReference type="ChEBI" id="CHEBI:37565"/>
    </ligand>
</feature>
<dbReference type="GO" id="GO:0003924">
    <property type="term" value="F:GTPase activity"/>
    <property type="evidence" value="ECO:0007669"/>
    <property type="project" value="UniProtKB-UniRule"/>
</dbReference>
<dbReference type="STRING" id="69896.S284_01950"/>
<feature type="region of interest" description="G1" evidence="7">
    <location>
        <begin position="12"/>
        <end position="19"/>
    </location>
</feature>
<keyword evidence="3 6" id="KW-0547">Nucleotide-binding</keyword>
<dbReference type="InterPro" id="IPR027417">
    <property type="entry name" value="P-loop_NTPase"/>
</dbReference>
<comment type="subcellular location">
    <subcellularLocation>
        <location evidence="6">Cytoplasm</location>
    </subcellularLocation>
    <subcellularLocation>
        <location evidence="6">Cell membrane</location>
        <topology evidence="6">Peripheral membrane protein</topology>
    </subcellularLocation>
</comment>
<feature type="region of interest" description="G5" evidence="7">
    <location>
        <begin position="149"/>
        <end position="151"/>
    </location>
</feature>
<keyword evidence="6" id="KW-0699">rRNA-binding</keyword>
<dbReference type="GO" id="GO:0005525">
    <property type="term" value="F:GTP binding"/>
    <property type="evidence" value="ECO:0007669"/>
    <property type="project" value="UniProtKB-UniRule"/>
</dbReference>
<evidence type="ECO:0000256" key="3">
    <source>
        <dbReference type="ARBA" id="ARBA00022741"/>
    </source>
</evidence>
<comment type="caution">
    <text evidence="11">The sequence shown here is derived from an EMBL/GenBank/DDBJ whole genome shotgun (WGS) entry which is preliminary data.</text>
</comment>
<evidence type="ECO:0000313" key="12">
    <source>
        <dbReference type="Proteomes" id="UP000283896"/>
    </source>
</evidence>
<keyword evidence="5 6" id="KW-0342">GTP-binding</keyword>
<evidence type="ECO:0000259" key="9">
    <source>
        <dbReference type="PROSITE" id="PS50823"/>
    </source>
</evidence>
<keyword evidence="12" id="KW-1185">Reference proteome</keyword>
<evidence type="ECO:0000256" key="1">
    <source>
        <dbReference type="ARBA" id="ARBA00007921"/>
    </source>
</evidence>
<dbReference type="Gene3D" id="3.40.50.300">
    <property type="entry name" value="P-loop containing nucleotide triphosphate hydrolases"/>
    <property type="match status" value="1"/>
</dbReference>
<keyword evidence="6" id="KW-0690">Ribosome biogenesis</keyword>
<evidence type="ECO:0000256" key="6">
    <source>
        <dbReference type="HAMAP-Rule" id="MF_00367"/>
    </source>
</evidence>
<dbReference type="GO" id="GO:0005829">
    <property type="term" value="C:cytosol"/>
    <property type="evidence" value="ECO:0007669"/>
    <property type="project" value="TreeGrafter"/>
</dbReference>
<dbReference type="PANTHER" id="PTHR42698:SF1">
    <property type="entry name" value="GTPASE ERA, MITOCHONDRIAL"/>
    <property type="match status" value="1"/>
</dbReference>
<evidence type="ECO:0000256" key="2">
    <source>
        <dbReference type="ARBA" id="ARBA00020484"/>
    </source>
</evidence>
<dbReference type="RefSeq" id="WP_023161317.1">
    <property type="nucleotide sequence ID" value="NC_022588.1"/>
</dbReference>
<dbReference type="SUPFAM" id="SSF54814">
    <property type="entry name" value="Prokaryotic type KH domain (KH-domain type II)"/>
    <property type="match status" value="1"/>
</dbReference>
<dbReference type="InterPro" id="IPR005662">
    <property type="entry name" value="GTPase_Era-like"/>
</dbReference>
<feature type="domain" description="Era-type G" evidence="10">
    <location>
        <begin position="4"/>
        <end position="170"/>
    </location>
</feature>
<dbReference type="InterPro" id="IPR005225">
    <property type="entry name" value="Small_GTP-bd"/>
</dbReference>
<dbReference type="EMBL" id="MPBG01000009">
    <property type="protein sequence ID" value="RMI87810.1"/>
    <property type="molecule type" value="Genomic_DNA"/>
</dbReference>
<protein>
    <recommendedName>
        <fullName evidence="2 6">GTPase Era</fullName>
    </recommendedName>
</protein>
<keyword evidence="6" id="KW-0963">Cytoplasm</keyword>
<dbReference type="Gene3D" id="3.30.300.20">
    <property type="match status" value="1"/>
</dbReference>
<dbReference type="GO" id="GO:0000028">
    <property type="term" value="P:ribosomal small subunit assembly"/>
    <property type="evidence" value="ECO:0007669"/>
    <property type="project" value="TreeGrafter"/>
</dbReference>
<evidence type="ECO:0000259" key="10">
    <source>
        <dbReference type="PROSITE" id="PS51713"/>
    </source>
</evidence>
<feature type="region of interest" description="G4" evidence="7">
    <location>
        <begin position="119"/>
        <end position="122"/>
    </location>
</feature>
<keyword evidence="6" id="KW-1003">Cell membrane</keyword>
<evidence type="ECO:0000256" key="7">
    <source>
        <dbReference type="PROSITE-ProRule" id="PRU01050"/>
    </source>
</evidence>
<organism evidence="11 12">
    <name type="scientific">Candidatus Phytoplasma solani</name>
    <dbReference type="NCBI Taxonomy" id="69896"/>
    <lineage>
        <taxon>Bacteria</taxon>
        <taxon>Bacillati</taxon>
        <taxon>Mycoplasmatota</taxon>
        <taxon>Mollicutes</taxon>
        <taxon>Acholeplasmatales</taxon>
        <taxon>Acholeplasmataceae</taxon>
        <taxon>Candidatus Phytoplasma</taxon>
        <taxon>16SrXII (Stolbur group)</taxon>
    </lineage>
</organism>
<dbReference type="SUPFAM" id="SSF52540">
    <property type="entry name" value="P-loop containing nucleoside triphosphate hydrolases"/>
    <property type="match status" value="1"/>
</dbReference>
<dbReference type="AlphaFoldDB" id="A0A421NV57"/>
<dbReference type="InterPro" id="IPR009019">
    <property type="entry name" value="KH_sf_prok-type"/>
</dbReference>
<dbReference type="InterPro" id="IPR006073">
    <property type="entry name" value="GTP-bd"/>
</dbReference>
<dbReference type="NCBIfam" id="NF000908">
    <property type="entry name" value="PRK00089.1"/>
    <property type="match status" value="1"/>
</dbReference>
<sequence>MSFKSGFIAILGRPNVGKSTLLNALIKQKIAITSHKPQTTRNKIIGICHEPNAQYIFVDTPGINQYKFLLNQKMNQIAFQSINDVDVILFVTDAFYQPKEKPLLTLIFKKKKPVFLVINKIDSLKSKSQIDAIILSYLNHFPFQIIVPLSALNAKNIQQLKDNLYQNISEGVPYYPQETVTNQKKEFLMAEIIREKILYYVHEEIPHAAAVVIEKIQKLGKDQLEIWVLILVERRSQKQILIGAQGSKLKEIGTHARQELNTYLNIKSHINLWVKVQPNWRNQKELLNRFGY</sequence>
<name>A0A421NV57_9MOLU</name>
<dbReference type="PROSITE" id="PS50823">
    <property type="entry name" value="KH_TYPE_2"/>
    <property type="match status" value="1"/>
</dbReference>
<dbReference type="InterPro" id="IPR004044">
    <property type="entry name" value="KH_dom_type_2"/>
</dbReference>
<dbReference type="InterPro" id="IPR003593">
    <property type="entry name" value="AAA+_ATPase"/>
</dbReference>
<dbReference type="SMART" id="SM00382">
    <property type="entry name" value="AAA"/>
    <property type="match status" value="1"/>
</dbReference>
<dbReference type="NCBIfam" id="TIGR00231">
    <property type="entry name" value="small_GTP"/>
    <property type="match status" value="1"/>
</dbReference>
<dbReference type="InterPro" id="IPR015946">
    <property type="entry name" value="KH_dom-like_a/b"/>
</dbReference>
<dbReference type="HAMAP" id="MF_00367">
    <property type="entry name" value="GTPase_Era"/>
    <property type="match status" value="1"/>
</dbReference>
<accession>A0A421NV57</accession>
<dbReference type="CDD" id="cd22534">
    <property type="entry name" value="KH-II_Era"/>
    <property type="match status" value="1"/>
</dbReference>
<dbReference type="GO" id="GO:0043024">
    <property type="term" value="F:ribosomal small subunit binding"/>
    <property type="evidence" value="ECO:0007669"/>
    <property type="project" value="TreeGrafter"/>
</dbReference>
<dbReference type="PRINTS" id="PR00326">
    <property type="entry name" value="GTP1OBG"/>
</dbReference>
<dbReference type="Pfam" id="PF01926">
    <property type="entry name" value="MMR_HSR1"/>
    <property type="match status" value="1"/>
</dbReference>
<dbReference type="NCBIfam" id="TIGR00436">
    <property type="entry name" value="era"/>
    <property type="match status" value="1"/>
</dbReference>
<dbReference type="CDD" id="cd04163">
    <property type="entry name" value="Era"/>
    <property type="match status" value="1"/>
</dbReference>
<proteinExistence type="inferred from homology"/>
<comment type="similarity">
    <text evidence="1 6 7 8">Belongs to the TRAFAC class TrmE-Era-EngA-EngB-Septin-like GTPase superfamily. Era GTPase family.</text>
</comment>
<evidence type="ECO:0000256" key="5">
    <source>
        <dbReference type="ARBA" id="ARBA00023134"/>
    </source>
</evidence>
<feature type="binding site" evidence="6">
    <location>
        <begin position="12"/>
        <end position="19"/>
    </location>
    <ligand>
        <name>GTP</name>
        <dbReference type="ChEBI" id="CHEBI:37565"/>
    </ligand>
</feature>